<feature type="transmembrane region" description="Helical" evidence="1">
    <location>
        <begin position="12"/>
        <end position="30"/>
    </location>
</feature>
<evidence type="ECO:0000313" key="2">
    <source>
        <dbReference type="EMBL" id="GAG87229.1"/>
    </source>
</evidence>
<dbReference type="EMBL" id="BART01012938">
    <property type="protein sequence ID" value="GAG87229.1"/>
    <property type="molecule type" value="Genomic_DNA"/>
</dbReference>
<name>X1AVX5_9ZZZZ</name>
<organism evidence="2">
    <name type="scientific">marine sediment metagenome</name>
    <dbReference type="NCBI Taxonomy" id="412755"/>
    <lineage>
        <taxon>unclassified sequences</taxon>
        <taxon>metagenomes</taxon>
        <taxon>ecological metagenomes</taxon>
    </lineage>
</organism>
<feature type="non-terminal residue" evidence="2">
    <location>
        <position position="39"/>
    </location>
</feature>
<keyword evidence="1" id="KW-1133">Transmembrane helix</keyword>
<comment type="caution">
    <text evidence="2">The sequence shown here is derived from an EMBL/GenBank/DDBJ whole genome shotgun (WGS) entry which is preliminary data.</text>
</comment>
<evidence type="ECO:0000256" key="1">
    <source>
        <dbReference type="SAM" id="Phobius"/>
    </source>
</evidence>
<proteinExistence type="predicted"/>
<protein>
    <submittedName>
        <fullName evidence="2">Uncharacterized protein</fullName>
    </submittedName>
</protein>
<dbReference type="AlphaFoldDB" id="X1AVX5"/>
<keyword evidence="1" id="KW-0812">Transmembrane</keyword>
<sequence>MIKYGKNAFMKGFFPWLVNWFLNFVGAGVVDKGTTFEES</sequence>
<reference evidence="2" key="1">
    <citation type="journal article" date="2014" name="Front. Microbiol.">
        <title>High frequency of phylogenetically diverse reductive dehalogenase-homologous genes in deep subseafloor sedimentary metagenomes.</title>
        <authorList>
            <person name="Kawai M."/>
            <person name="Futagami T."/>
            <person name="Toyoda A."/>
            <person name="Takaki Y."/>
            <person name="Nishi S."/>
            <person name="Hori S."/>
            <person name="Arai W."/>
            <person name="Tsubouchi T."/>
            <person name="Morono Y."/>
            <person name="Uchiyama I."/>
            <person name="Ito T."/>
            <person name="Fujiyama A."/>
            <person name="Inagaki F."/>
            <person name="Takami H."/>
        </authorList>
    </citation>
    <scope>NUCLEOTIDE SEQUENCE</scope>
    <source>
        <strain evidence="2">Expedition CK06-06</strain>
    </source>
</reference>
<gene>
    <name evidence="2" type="ORF">S01H4_26732</name>
</gene>
<accession>X1AVX5</accession>
<keyword evidence="1" id="KW-0472">Membrane</keyword>